<proteinExistence type="predicted"/>
<sequence>VMPYSTGCRTALSNFEAELDYRVCFRSNNHGVFPYCRRCGQCISCRMDHNSLNSPKQSSIMCQCQSCVCQVTIV</sequence>
<name>A0A453SAR6_AEGTS</name>
<dbReference type="Gramene" id="AET7Gv20869300.20">
    <property type="protein sequence ID" value="AET7Gv20869300.20"/>
    <property type="gene ID" value="AET7Gv20869300"/>
</dbReference>
<dbReference type="EnsemblPlants" id="AET7Gv20869300.20">
    <property type="protein sequence ID" value="AET7Gv20869300.20"/>
    <property type="gene ID" value="AET7Gv20869300"/>
</dbReference>
<reference evidence="1" key="4">
    <citation type="submission" date="2019-03" db="UniProtKB">
        <authorList>
            <consortium name="EnsemblPlants"/>
        </authorList>
    </citation>
    <scope>IDENTIFICATION</scope>
</reference>
<keyword evidence="2" id="KW-1185">Reference proteome</keyword>
<reference evidence="1" key="5">
    <citation type="journal article" date="2021" name="G3 (Bethesda)">
        <title>Aegilops tauschii genome assembly Aet v5.0 features greater sequence contiguity and improved annotation.</title>
        <authorList>
            <person name="Wang L."/>
            <person name="Zhu T."/>
            <person name="Rodriguez J.C."/>
            <person name="Deal K.R."/>
            <person name="Dubcovsky J."/>
            <person name="McGuire P.E."/>
            <person name="Lux T."/>
            <person name="Spannagl M."/>
            <person name="Mayer K.F.X."/>
            <person name="Baldrich P."/>
            <person name="Meyers B.C."/>
            <person name="Huo N."/>
            <person name="Gu Y.Q."/>
            <person name="Zhou H."/>
            <person name="Devos K.M."/>
            <person name="Bennetzen J.L."/>
            <person name="Unver T."/>
            <person name="Budak H."/>
            <person name="Gulick P.J."/>
            <person name="Galiba G."/>
            <person name="Kalapos B."/>
            <person name="Nelson D.R."/>
            <person name="Li P."/>
            <person name="You F.M."/>
            <person name="Luo M.C."/>
            <person name="Dvorak J."/>
        </authorList>
    </citation>
    <scope>NUCLEOTIDE SEQUENCE [LARGE SCALE GENOMIC DNA]</scope>
    <source>
        <strain evidence="1">cv. AL8/78</strain>
    </source>
</reference>
<dbReference type="Proteomes" id="UP000015105">
    <property type="component" value="Chromosome 7D"/>
</dbReference>
<reference evidence="2" key="1">
    <citation type="journal article" date="2014" name="Science">
        <title>Ancient hybridizations among the ancestral genomes of bread wheat.</title>
        <authorList>
            <consortium name="International Wheat Genome Sequencing Consortium,"/>
            <person name="Marcussen T."/>
            <person name="Sandve S.R."/>
            <person name="Heier L."/>
            <person name="Spannagl M."/>
            <person name="Pfeifer M."/>
            <person name="Jakobsen K.S."/>
            <person name="Wulff B.B."/>
            <person name="Steuernagel B."/>
            <person name="Mayer K.F."/>
            <person name="Olsen O.A."/>
        </authorList>
    </citation>
    <scope>NUCLEOTIDE SEQUENCE [LARGE SCALE GENOMIC DNA]</scope>
    <source>
        <strain evidence="2">cv. AL8/78</strain>
    </source>
</reference>
<evidence type="ECO:0000313" key="2">
    <source>
        <dbReference type="Proteomes" id="UP000015105"/>
    </source>
</evidence>
<evidence type="ECO:0000313" key="1">
    <source>
        <dbReference type="EnsemblPlants" id="AET7Gv20869300.20"/>
    </source>
</evidence>
<reference evidence="2" key="2">
    <citation type="journal article" date="2017" name="Nat. Plants">
        <title>The Aegilops tauschii genome reveals multiple impacts of transposons.</title>
        <authorList>
            <person name="Zhao G."/>
            <person name="Zou C."/>
            <person name="Li K."/>
            <person name="Wang K."/>
            <person name="Li T."/>
            <person name="Gao L."/>
            <person name="Zhang X."/>
            <person name="Wang H."/>
            <person name="Yang Z."/>
            <person name="Liu X."/>
            <person name="Jiang W."/>
            <person name="Mao L."/>
            <person name="Kong X."/>
            <person name="Jiao Y."/>
            <person name="Jia J."/>
        </authorList>
    </citation>
    <scope>NUCLEOTIDE SEQUENCE [LARGE SCALE GENOMIC DNA]</scope>
    <source>
        <strain evidence="2">cv. AL8/78</strain>
    </source>
</reference>
<organism evidence="1 2">
    <name type="scientific">Aegilops tauschii subsp. strangulata</name>
    <name type="common">Goatgrass</name>
    <dbReference type="NCBI Taxonomy" id="200361"/>
    <lineage>
        <taxon>Eukaryota</taxon>
        <taxon>Viridiplantae</taxon>
        <taxon>Streptophyta</taxon>
        <taxon>Embryophyta</taxon>
        <taxon>Tracheophyta</taxon>
        <taxon>Spermatophyta</taxon>
        <taxon>Magnoliopsida</taxon>
        <taxon>Liliopsida</taxon>
        <taxon>Poales</taxon>
        <taxon>Poaceae</taxon>
        <taxon>BOP clade</taxon>
        <taxon>Pooideae</taxon>
        <taxon>Triticodae</taxon>
        <taxon>Triticeae</taxon>
        <taxon>Triticinae</taxon>
        <taxon>Aegilops</taxon>
    </lineage>
</organism>
<dbReference type="AlphaFoldDB" id="A0A453SAR6"/>
<accession>A0A453SAR6</accession>
<protein>
    <submittedName>
        <fullName evidence="1">Uncharacterized protein</fullName>
    </submittedName>
</protein>
<reference evidence="1" key="3">
    <citation type="journal article" date="2017" name="Nature">
        <title>Genome sequence of the progenitor of the wheat D genome Aegilops tauschii.</title>
        <authorList>
            <person name="Luo M.C."/>
            <person name="Gu Y.Q."/>
            <person name="Puiu D."/>
            <person name="Wang H."/>
            <person name="Twardziok S.O."/>
            <person name="Deal K.R."/>
            <person name="Huo N."/>
            <person name="Zhu T."/>
            <person name="Wang L."/>
            <person name="Wang Y."/>
            <person name="McGuire P.E."/>
            <person name="Liu S."/>
            <person name="Long H."/>
            <person name="Ramasamy R.K."/>
            <person name="Rodriguez J.C."/>
            <person name="Van S.L."/>
            <person name="Yuan L."/>
            <person name="Wang Z."/>
            <person name="Xia Z."/>
            <person name="Xiao L."/>
            <person name="Anderson O.D."/>
            <person name="Ouyang S."/>
            <person name="Liang Y."/>
            <person name="Zimin A.V."/>
            <person name="Pertea G."/>
            <person name="Qi P."/>
            <person name="Bennetzen J.L."/>
            <person name="Dai X."/>
            <person name="Dawson M.W."/>
            <person name="Muller H.G."/>
            <person name="Kugler K."/>
            <person name="Rivarola-Duarte L."/>
            <person name="Spannagl M."/>
            <person name="Mayer K.F.X."/>
            <person name="Lu F.H."/>
            <person name="Bevan M.W."/>
            <person name="Leroy P."/>
            <person name="Li P."/>
            <person name="You F.M."/>
            <person name="Sun Q."/>
            <person name="Liu Z."/>
            <person name="Lyons E."/>
            <person name="Wicker T."/>
            <person name="Salzberg S.L."/>
            <person name="Devos K.M."/>
            <person name="Dvorak J."/>
        </authorList>
    </citation>
    <scope>NUCLEOTIDE SEQUENCE [LARGE SCALE GENOMIC DNA]</scope>
    <source>
        <strain evidence="1">cv. AL8/78</strain>
    </source>
</reference>